<evidence type="ECO:0000313" key="2">
    <source>
        <dbReference type="Proteomes" id="UP001227268"/>
    </source>
</evidence>
<organism evidence="1 2">
    <name type="scientific">Naganishia friedmannii</name>
    <dbReference type="NCBI Taxonomy" id="89922"/>
    <lineage>
        <taxon>Eukaryota</taxon>
        <taxon>Fungi</taxon>
        <taxon>Dikarya</taxon>
        <taxon>Basidiomycota</taxon>
        <taxon>Agaricomycotina</taxon>
        <taxon>Tremellomycetes</taxon>
        <taxon>Filobasidiales</taxon>
        <taxon>Filobasidiaceae</taxon>
        <taxon>Naganishia</taxon>
    </lineage>
</organism>
<sequence>MKQYMIRGKGKVDSKGLEGREAHLSDETDEDARLPRKQSMWAKSLTTFAGLSMSILAISLIWAVVVMWNFRKGLREQRLRAKLRHGKSGGKKRKGTVDERDGRGAGHREMSIVRRRMTLE</sequence>
<dbReference type="Proteomes" id="UP001227268">
    <property type="component" value="Unassembled WGS sequence"/>
</dbReference>
<accession>A0ACC2WAI2</accession>
<reference evidence="1" key="1">
    <citation type="submission" date="2023-04" db="EMBL/GenBank/DDBJ databases">
        <title>Draft Genome sequencing of Naganishia species isolated from polar environments using Oxford Nanopore Technology.</title>
        <authorList>
            <person name="Leo P."/>
            <person name="Venkateswaran K."/>
        </authorList>
    </citation>
    <scope>NUCLEOTIDE SEQUENCE</scope>
    <source>
        <strain evidence="1">MNA-CCFEE 5423</strain>
    </source>
</reference>
<dbReference type="EMBL" id="JASBWT010000001">
    <property type="protein sequence ID" value="KAJ9108758.1"/>
    <property type="molecule type" value="Genomic_DNA"/>
</dbReference>
<gene>
    <name evidence="1" type="ORF">QFC21_000078</name>
</gene>
<proteinExistence type="predicted"/>
<comment type="caution">
    <text evidence="1">The sequence shown here is derived from an EMBL/GenBank/DDBJ whole genome shotgun (WGS) entry which is preliminary data.</text>
</comment>
<name>A0ACC2WAI2_9TREE</name>
<protein>
    <submittedName>
        <fullName evidence="1">Uncharacterized protein</fullName>
    </submittedName>
</protein>
<keyword evidence="2" id="KW-1185">Reference proteome</keyword>
<evidence type="ECO:0000313" key="1">
    <source>
        <dbReference type="EMBL" id="KAJ9108758.1"/>
    </source>
</evidence>